<dbReference type="RefSeq" id="XP_032831582.1">
    <property type="nucleotide sequence ID" value="XM_032975691.1"/>
</dbReference>
<evidence type="ECO:0000256" key="2">
    <source>
        <dbReference type="ARBA" id="ARBA00023242"/>
    </source>
</evidence>
<proteinExistence type="predicted"/>
<dbReference type="PROSITE" id="PS50118">
    <property type="entry name" value="HMG_BOX_2"/>
    <property type="match status" value="1"/>
</dbReference>
<dbReference type="InterPro" id="IPR051965">
    <property type="entry name" value="ChromReg_NeuronalGeneExpr"/>
</dbReference>
<feature type="coiled-coil region" evidence="4">
    <location>
        <begin position="229"/>
        <end position="277"/>
    </location>
</feature>
<name>A0AAJ7U8F2_PETMA</name>
<evidence type="ECO:0000313" key="7">
    <source>
        <dbReference type="Proteomes" id="UP001318040"/>
    </source>
</evidence>
<evidence type="ECO:0000259" key="6">
    <source>
        <dbReference type="PROSITE" id="PS50118"/>
    </source>
</evidence>
<feature type="region of interest" description="Disordered" evidence="5">
    <location>
        <begin position="183"/>
        <end position="211"/>
    </location>
</feature>
<dbReference type="AlphaFoldDB" id="A0AAJ7U8F2"/>
<evidence type="ECO:0000256" key="3">
    <source>
        <dbReference type="PROSITE-ProRule" id="PRU00267"/>
    </source>
</evidence>
<accession>A0AAJ7U8F2</accession>
<dbReference type="PANTHER" id="PTHR46040">
    <property type="entry name" value="HIGH MOBILITY GROUP PROTEIN 2"/>
    <property type="match status" value="1"/>
</dbReference>
<dbReference type="InterPro" id="IPR036910">
    <property type="entry name" value="HMG_box_dom_sf"/>
</dbReference>
<dbReference type="GeneID" id="116954883"/>
<evidence type="ECO:0000313" key="8">
    <source>
        <dbReference type="RefSeq" id="XP_032831582.1"/>
    </source>
</evidence>
<dbReference type="PANTHER" id="PTHR46040:SF3">
    <property type="entry name" value="HIGH MOBILITY GROUP PROTEIN 2"/>
    <property type="match status" value="1"/>
</dbReference>
<dbReference type="Pfam" id="PF00505">
    <property type="entry name" value="HMG_box"/>
    <property type="match status" value="1"/>
</dbReference>
<dbReference type="GO" id="GO:0010468">
    <property type="term" value="P:regulation of gene expression"/>
    <property type="evidence" value="ECO:0007669"/>
    <property type="project" value="TreeGrafter"/>
</dbReference>
<reference evidence="8" key="1">
    <citation type="submission" date="2025-08" db="UniProtKB">
        <authorList>
            <consortium name="RefSeq"/>
        </authorList>
    </citation>
    <scope>IDENTIFICATION</scope>
    <source>
        <tissue evidence="8">Sperm</tissue>
    </source>
</reference>
<dbReference type="Gene3D" id="1.10.30.10">
    <property type="entry name" value="High mobility group box domain"/>
    <property type="match status" value="1"/>
</dbReference>
<feature type="coiled-coil region" evidence="4">
    <location>
        <begin position="148"/>
        <end position="175"/>
    </location>
</feature>
<organism evidence="7 8">
    <name type="scientific">Petromyzon marinus</name>
    <name type="common">Sea lamprey</name>
    <dbReference type="NCBI Taxonomy" id="7757"/>
    <lineage>
        <taxon>Eukaryota</taxon>
        <taxon>Metazoa</taxon>
        <taxon>Chordata</taxon>
        <taxon>Craniata</taxon>
        <taxon>Vertebrata</taxon>
        <taxon>Cyclostomata</taxon>
        <taxon>Hyperoartia</taxon>
        <taxon>Petromyzontiformes</taxon>
        <taxon>Petromyzontidae</taxon>
        <taxon>Petromyzon</taxon>
    </lineage>
</organism>
<dbReference type="InterPro" id="IPR009071">
    <property type="entry name" value="HMG_box_dom"/>
</dbReference>
<protein>
    <submittedName>
        <fullName evidence="8">High mobility group protein 20A-like isoform X2</fullName>
    </submittedName>
</protein>
<dbReference type="GO" id="GO:0005634">
    <property type="term" value="C:nucleus"/>
    <property type="evidence" value="ECO:0007669"/>
    <property type="project" value="UniProtKB-UniRule"/>
</dbReference>
<feature type="domain" description="HMG box" evidence="6">
    <location>
        <begin position="105"/>
        <end position="173"/>
    </location>
</feature>
<dbReference type="PRINTS" id="PR00886">
    <property type="entry name" value="HIGHMOBLTY12"/>
</dbReference>
<sequence>MDGLMANPTLVTLFADDDVSKESTDLAGDASLPAGEGTFAGGVSQALASPEFAEDVSHAQLLQNESTHGGEATEPRAEEEQRVVKKGGWPKGKKRKKVGRDSNAPRAPLTGYVRFLNERREQVRAENPDVSFPEITRMLGNEWSKLPAQEKQRYLDEADKDKERYMKELEKYQQTEAYKIFNRKTHEKKQKKEEPCSINGSSNENEEESRDKLSVFDIPIFTEEFLDHNKAREAELRQLRKTNTEYEEQNAILQKHIENMRAAIERLERDVNAERVHNLALHQHLEALRHALTNGFSAVPLPGSGETPTLETIDSYMTKLHNIILASPQENEGLLATVRDVVSRLDR</sequence>
<evidence type="ECO:0000256" key="1">
    <source>
        <dbReference type="ARBA" id="ARBA00023125"/>
    </source>
</evidence>
<feature type="region of interest" description="Disordered" evidence="5">
    <location>
        <begin position="17"/>
        <end position="111"/>
    </location>
</feature>
<dbReference type="SUPFAM" id="SSF47095">
    <property type="entry name" value="HMG-box"/>
    <property type="match status" value="1"/>
</dbReference>
<keyword evidence="7" id="KW-1185">Reference proteome</keyword>
<dbReference type="GO" id="GO:0003677">
    <property type="term" value="F:DNA binding"/>
    <property type="evidence" value="ECO:0007669"/>
    <property type="project" value="UniProtKB-UniRule"/>
</dbReference>
<evidence type="ECO:0000256" key="5">
    <source>
        <dbReference type="SAM" id="MobiDB-lite"/>
    </source>
</evidence>
<dbReference type="Proteomes" id="UP001318040">
    <property type="component" value="Chromosome 57"/>
</dbReference>
<feature type="compositionally biased region" description="Basic and acidic residues" evidence="5">
    <location>
        <begin position="71"/>
        <end position="83"/>
    </location>
</feature>
<keyword evidence="4" id="KW-0175">Coiled coil</keyword>
<keyword evidence="2 3" id="KW-0539">Nucleus</keyword>
<keyword evidence="1 3" id="KW-0238">DNA-binding</keyword>
<feature type="DNA-binding region" description="HMG box" evidence="3">
    <location>
        <begin position="105"/>
        <end position="173"/>
    </location>
</feature>
<evidence type="ECO:0000256" key="4">
    <source>
        <dbReference type="SAM" id="Coils"/>
    </source>
</evidence>
<gene>
    <name evidence="8" type="primary">LOC116954883</name>
</gene>
<dbReference type="SMART" id="SM00398">
    <property type="entry name" value="HMG"/>
    <property type="match status" value="1"/>
</dbReference>